<keyword evidence="3" id="KW-0732">Signal</keyword>
<evidence type="ECO:0000256" key="4">
    <source>
        <dbReference type="ARBA" id="ARBA00023136"/>
    </source>
</evidence>
<dbReference type="GO" id="GO:0009279">
    <property type="term" value="C:cell outer membrane"/>
    <property type="evidence" value="ECO:0007669"/>
    <property type="project" value="UniProtKB-SubCell"/>
</dbReference>
<comment type="subcellular location">
    <subcellularLocation>
        <location evidence="1">Cell outer membrane</location>
    </subcellularLocation>
</comment>
<name>A0A1G7A380_9BACT</name>
<reference evidence="8" key="1">
    <citation type="submission" date="2016-10" db="EMBL/GenBank/DDBJ databases">
        <authorList>
            <person name="Varghese N."/>
            <person name="Submissions S."/>
        </authorList>
    </citation>
    <scope>NUCLEOTIDE SEQUENCE [LARGE SCALE GENOMIC DNA]</scope>
    <source>
        <strain evidence="8">DSM 25329</strain>
    </source>
</reference>
<evidence type="ECO:0000256" key="1">
    <source>
        <dbReference type="ARBA" id="ARBA00004442"/>
    </source>
</evidence>
<dbReference type="Pfam" id="PF07980">
    <property type="entry name" value="SusD_RagB"/>
    <property type="match status" value="1"/>
</dbReference>
<evidence type="ECO:0000313" key="7">
    <source>
        <dbReference type="EMBL" id="SDE09250.1"/>
    </source>
</evidence>
<organism evidence="7 8">
    <name type="scientific">Dyadobacter soli</name>
    <dbReference type="NCBI Taxonomy" id="659014"/>
    <lineage>
        <taxon>Bacteria</taxon>
        <taxon>Pseudomonadati</taxon>
        <taxon>Bacteroidota</taxon>
        <taxon>Cytophagia</taxon>
        <taxon>Cytophagales</taxon>
        <taxon>Spirosomataceae</taxon>
        <taxon>Dyadobacter</taxon>
    </lineage>
</organism>
<accession>A0A1G7A380</accession>
<gene>
    <name evidence="7" type="ORF">SAMN04487996_103322</name>
</gene>
<dbReference type="PROSITE" id="PS51257">
    <property type="entry name" value="PROKAR_LIPOPROTEIN"/>
    <property type="match status" value="1"/>
</dbReference>
<dbReference type="STRING" id="659014.SAMN04487996_103322"/>
<dbReference type="InterPro" id="IPR012944">
    <property type="entry name" value="SusD_RagB_dom"/>
</dbReference>
<feature type="domain" description="RagB/SusD" evidence="6">
    <location>
        <begin position="262"/>
        <end position="578"/>
    </location>
</feature>
<dbReference type="Gene3D" id="1.25.40.390">
    <property type="match status" value="1"/>
</dbReference>
<sequence length="579" mass="65971">MKKIFSIIAITMGLSACDLEQLPQDAISPETFFNTENDLLLYTNSFYGALPGAEDVYNEDVDNVVKTSLRDELQGTRVVPATETDANGWRWIDLRNINYFLANSGKCPDKKAVAKYNGLARFFRAYFYFKKVRRFGDVPWYSTTIELEDQELLTKARDPRALVMDSVMADIDYAIANLDASRQVTTVTKWTALALKSRIGLYEGTFRKYHPEFNLPNADKFLDASISASEDLMKNSGYTIYKATPATAYLKLFSSDNAIADEVILARDFSDELQVYHNLNYYTMTASYGRPGLEKKLVNSYLMADGSRFTDKKGYETMQFFDEVQNRDPRLAQTIRTPGYTRIGETAKLVPEFGATVTGYQLIKFVSTPKWDTFNKDITDMPIFRYAEVLLNYAEAKAERGTLTQADLDISTKLTRERVGMPNINMDQANANPDAYQAAQYTQISGKNLGVILEIRRERRIELVMENYFRWDDIIRWKEGQILTKQYKGMYFPGPGSYDLDKNGTVDVVIYEGTKPDIKGAQLLKLGSDVSLENGVKGGNIIINGHITKKFVENRDYLYPIPKQERLLNTNLTQNPNWE</sequence>
<evidence type="ECO:0000256" key="3">
    <source>
        <dbReference type="ARBA" id="ARBA00022729"/>
    </source>
</evidence>
<proteinExistence type="inferred from homology"/>
<keyword evidence="4" id="KW-0472">Membrane</keyword>
<keyword evidence="8" id="KW-1185">Reference proteome</keyword>
<evidence type="ECO:0000256" key="5">
    <source>
        <dbReference type="ARBA" id="ARBA00023237"/>
    </source>
</evidence>
<dbReference type="SUPFAM" id="SSF48452">
    <property type="entry name" value="TPR-like"/>
    <property type="match status" value="1"/>
</dbReference>
<dbReference type="AlphaFoldDB" id="A0A1G7A380"/>
<evidence type="ECO:0000259" key="6">
    <source>
        <dbReference type="Pfam" id="PF07980"/>
    </source>
</evidence>
<dbReference type="Proteomes" id="UP000198748">
    <property type="component" value="Unassembled WGS sequence"/>
</dbReference>
<dbReference type="RefSeq" id="WP_090147600.1">
    <property type="nucleotide sequence ID" value="NZ_FNAN01000003.1"/>
</dbReference>
<protein>
    <submittedName>
        <fullName evidence="7">Starch-binding associating with outer membrane</fullName>
    </submittedName>
</protein>
<dbReference type="OrthoDB" id="5694214at2"/>
<evidence type="ECO:0000256" key="2">
    <source>
        <dbReference type="ARBA" id="ARBA00006275"/>
    </source>
</evidence>
<evidence type="ECO:0000313" key="8">
    <source>
        <dbReference type="Proteomes" id="UP000198748"/>
    </source>
</evidence>
<keyword evidence="5" id="KW-0998">Cell outer membrane</keyword>
<dbReference type="EMBL" id="FNAN01000003">
    <property type="protein sequence ID" value="SDE09250.1"/>
    <property type="molecule type" value="Genomic_DNA"/>
</dbReference>
<dbReference type="InterPro" id="IPR011990">
    <property type="entry name" value="TPR-like_helical_dom_sf"/>
</dbReference>
<comment type="similarity">
    <text evidence="2">Belongs to the SusD family.</text>
</comment>